<keyword evidence="6 15" id="KW-0436">Ligase</keyword>
<dbReference type="GO" id="GO:0016740">
    <property type="term" value="F:transferase activity"/>
    <property type="evidence" value="ECO:0007669"/>
    <property type="project" value="UniProtKB-ARBA"/>
</dbReference>
<evidence type="ECO:0000259" key="19">
    <source>
        <dbReference type="PROSITE" id="PS51483"/>
    </source>
</evidence>
<dbReference type="GO" id="GO:0009328">
    <property type="term" value="C:phenylalanine-tRNA ligase complex"/>
    <property type="evidence" value="ECO:0007669"/>
    <property type="project" value="TreeGrafter"/>
</dbReference>
<dbReference type="InterPro" id="IPR045060">
    <property type="entry name" value="Phe-tRNA-ligase_IIc_bsu"/>
</dbReference>
<dbReference type="EC" id="6.1.1.20" evidence="15"/>
<evidence type="ECO:0000256" key="13">
    <source>
        <dbReference type="ARBA" id="ARBA00023146"/>
    </source>
</evidence>
<sequence length="800" mass="88882">MRISRKWLSQYMDVSDLSIEEMADRITSAGLEVEGIERLAQGTNLVIGQVEECYPHPDSDHLNCTKVNVGDEILDIVCGAPNVAAGQKVIVALPGAKLPGGEIKKGKIRGQVSNGMICSLVELGVDPHSLSEEQKSGIEVLDQDAPVGNKDPFAYLGLDDEILEIGLTPNRSDCLAAFNMGLEAGAILKREVKLPEYQGAANVGGPTKLHVSSTTEKCPLFLGKVIGEITIKESPKWMKELLAASGMKSINNVVDISNIVMLETGQPMHFYDKDAIVNQEITVASGFDEDYVALDGVTYHLLPEDIVITNQSKPIGIAGIMGGDDSKILDTTKGLIIECAIFDHVSIRNTARRLNLATESSIRYQKGIEPLAASKALDRAVQLLIEYADAKMIEETVQYGDSGYTPISLSCTLKDINDRLGTDFNAEEVKDVFDRLHFEPEYEDGKYMVHIPSYRTDIEGKADLSEEVIRLLGYDRLPSTLPLMEMTEGKLNEKQKLIRTVRNLYCQLGLQDCLTYTLVSTQKKDNAILGLQDPIQLASPMSEERRWIRTSILPSLLDVVSYNHARTIKDVNVFELSNVAGTQGTRMHLAFVLSGLLQQTRWLQYELPSDFYTGKGLIETLFDHIGISAARVSFEANTEDVVHFHPYQSAKILIDKKCIGYLGKIHPQYAKETDCKDVIMAELDFDALVDIKKAKIKFAPVSKYPSVQRDLAFVIDRNMPVKKVVSIINKNARYNKEEIIRNVEVFDVYQGEHVAKDEKSIALSITFQSDTHTLKDEEINEVFENILQAIQTECDATLRS</sequence>
<feature type="domain" description="FDX-ACB" evidence="18">
    <location>
        <begin position="702"/>
        <end position="799"/>
    </location>
</feature>
<reference evidence="21" key="1">
    <citation type="submission" date="2017-04" db="EMBL/GenBank/DDBJ databases">
        <title>Function of individual gut microbiota members based on whole genome sequencing of pure cultures obtained from chicken caecum.</title>
        <authorList>
            <person name="Medvecky M."/>
            <person name="Cejkova D."/>
            <person name="Polansky O."/>
            <person name="Karasova D."/>
            <person name="Kubasova T."/>
            <person name="Cizek A."/>
            <person name="Rychlik I."/>
        </authorList>
    </citation>
    <scope>NUCLEOTIDE SEQUENCE [LARGE SCALE GENOMIC DNA]</scope>
    <source>
        <strain evidence="21">An178</strain>
    </source>
</reference>
<dbReference type="GO" id="GO:0000287">
    <property type="term" value="F:magnesium ion binding"/>
    <property type="evidence" value="ECO:0007669"/>
    <property type="project" value="UniProtKB-UniRule"/>
</dbReference>
<dbReference type="AlphaFoldDB" id="A0A1Y4LQI9"/>
<dbReference type="InterPro" id="IPR020825">
    <property type="entry name" value="Phe-tRNA_synthase-like_B3/B4"/>
</dbReference>
<gene>
    <name evidence="15" type="primary">pheT</name>
    <name evidence="20" type="ORF">B5F14_08700</name>
</gene>
<comment type="caution">
    <text evidence="20">The sequence shown here is derived from an EMBL/GenBank/DDBJ whole genome shotgun (WGS) entry which is preliminary data.</text>
</comment>
<dbReference type="SUPFAM" id="SSF50249">
    <property type="entry name" value="Nucleic acid-binding proteins"/>
    <property type="match status" value="1"/>
</dbReference>
<dbReference type="PANTHER" id="PTHR10947:SF0">
    <property type="entry name" value="PHENYLALANINE--TRNA LIGASE BETA SUBUNIT"/>
    <property type="match status" value="1"/>
</dbReference>
<dbReference type="SUPFAM" id="SSF54991">
    <property type="entry name" value="Anticodon-binding domain of PheRS"/>
    <property type="match status" value="1"/>
</dbReference>
<keyword evidence="21" id="KW-1185">Reference proteome</keyword>
<dbReference type="Gene3D" id="3.30.56.10">
    <property type="match status" value="2"/>
</dbReference>
<dbReference type="PROSITE" id="PS51447">
    <property type="entry name" value="FDX_ACB"/>
    <property type="match status" value="1"/>
</dbReference>
<dbReference type="InterPro" id="IPR004532">
    <property type="entry name" value="Phe-tRNA-ligase_IIc_bsu_bact"/>
</dbReference>
<dbReference type="CDD" id="cd02796">
    <property type="entry name" value="tRNA_bind_bactPheRS"/>
    <property type="match status" value="1"/>
</dbReference>
<dbReference type="InterPro" id="IPR002547">
    <property type="entry name" value="tRNA-bd_dom"/>
</dbReference>
<evidence type="ECO:0000256" key="6">
    <source>
        <dbReference type="ARBA" id="ARBA00022598"/>
    </source>
</evidence>
<dbReference type="InterPro" id="IPR033714">
    <property type="entry name" value="tRNA_bind_bactPheRS"/>
</dbReference>
<dbReference type="InterPro" id="IPR012340">
    <property type="entry name" value="NA-bd_OB-fold"/>
</dbReference>
<feature type="binding site" evidence="15">
    <location>
        <position position="457"/>
    </location>
    <ligand>
        <name>Mg(2+)</name>
        <dbReference type="ChEBI" id="CHEBI:18420"/>
        <note>shared with alpha subunit</note>
    </ligand>
</feature>
<keyword evidence="5 16" id="KW-0820">tRNA-binding</keyword>
<evidence type="ECO:0000313" key="21">
    <source>
        <dbReference type="Proteomes" id="UP000195447"/>
    </source>
</evidence>
<feature type="binding site" evidence="15">
    <location>
        <position position="466"/>
    </location>
    <ligand>
        <name>Mg(2+)</name>
        <dbReference type="ChEBI" id="CHEBI:18420"/>
        <note>shared with alpha subunit</note>
    </ligand>
</feature>
<dbReference type="GO" id="GO:0000049">
    <property type="term" value="F:tRNA binding"/>
    <property type="evidence" value="ECO:0007669"/>
    <property type="project" value="UniProtKB-UniRule"/>
</dbReference>
<evidence type="ECO:0000256" key="14">
    <source>
        <dbReference type="ARBA" id="ARBA00049255"/>
    </source>
</evidence>
<comment type="subunit">
    <text evidence="3 15">Tetramer of two alpha and two beta subunits.</text>
</comment>
<keyword evidence="11 16" id="KW-0694">RNA-binding</keyword>
<dbReference type="EMBL" id="NFKM01000019">
    <property type="protein sequence ID" value="OUP57829.1"/>
    <property type="molecule type" value="Genomic_DNA"/>
</dbReference>
<dbReference type="Gene3D" id="2.40.50.140">
    <property type="entry name" value="Nucleic acid-binding proteins"/>
    <property type="match status" value="1"/>
</dbReference>
<comment type="subcellular location">
    <subcellularLocation>
        <location evidence="1 15">Cytoplasm</location>
    </subcellularLocation>
</comment>
<evidence type="ECO:0000256" key="2">
    <source>
        <dbReference type="ARBA" id="ARBA00008653"/>
    </source>
</evidence>
<evidence type="ECO:0000256" key="5">
    <source>
        <dbReference type="ARBA" id="ARBA00022555"/>
    </source>
</evidence>
<dbReference type="Gene3D" id="3.30.70.380">
    <property type="entry name" value="Ferrodoxin-fold anticodon-binding domain"/>
    <property type="match status" value="1"/>
</dbReference>
<dbReference type="InterPro" id="IPR005121">
    <property type="entry name" value="Fdx_antiC-bd"/>
</dbReference>
<dbReference type="NCBIfam" id="NF045760">
    <property type="entry name" value="YtpR"/>
    <property type="match status" value="1"/>
</dbReference>
<dbReference type="PROSITE" id="PS50886">
    <property type="entry name" value="TRBD"/>
    <property type="match status" value="1"/>
</dbReference>
<dbReference type="NCBIfam" id="TIGR00472">
    <property type="entry name" value="pheT_bact"/>
    <property type="match status" value="1"/>
</dbReference>
<comment type="cofactor">
    <cofactor evidence="15">
        <name>Mg(2+)</name>
        <dbReference type="ChEBI" id="CHEBI:18420"/>
    </cofactor>
    <text evidence="15">Binds 2 magnesium ions per tetramer.</text>
</comment>
<dbReference type="GO" id="GO:0005524">
    <property type="term" value="F:ATP binding"/>
    <property type="evidence" value="ECO:0007669"/>
    <property type="project" value="UniProtKB-UniRule"/>
</dbReference>
<dbReference type="Pfam" id="PF01588">
    <property type="entry name" value="tRNA_bind"/>
    <property type="match status" value="1"/>
</dbReference>
<keyword evidence="10 15" id="KW-0460">Magnesium</keyword>
<dbReference type="GO" id="GO:0004826">
    <property type="term" value="F:phenylalanine-tRNA ligase activity"/>
    <property type="evidence" value="ECO:0007669"/>
    <property type="project" value="UniProtKB-UniRule"/>
</dbReference>
<dbReference type="PANTHER" id="PTHR10947">
    <property type="entry name" value="PHENYLALANYL-TRNA SYNTHETASE BETA CHAIN AND LEUCINE-RICH REPEAT-CONTAINING PROTEIN 47"/>
    <property type="match status" value="1"/>
</dbReference>
<keyword evidence="4 15" id="KW-0963">Cytoplasm</keyword>
<dbReference type="SMART" id="SM00896">
    <property type="entry name" value="FDX-ACB"/>
    <property type="match status" value="1"/>
</dbReference>
<proteinExistence type="inferred from homology"/>
<evidence type="ECO:0000256" key="1">
    <source>
        <dbReference type="ARBA" id="ARBA00004496"/>
    </source>
</evidence>
<dbReference type="SMART" id="SM00873">
    <property type="entry name" value="B3_4"/>
    <property type="match status" value="1"/>
</dbReference>
<evidence type="ECO:0000256" key="15">
    <source>
        <dbReference type="HAMAP-Rule" id="MF_00283"/>
    </source>
</evidence>
<dbReference type="Pfam" id="PF03484">
    <property type="entry name" value="B5"/>
    <property type="match status" value="1"/>
</dbReference>
<feature type="domain" description="B5" evidence="19">
    <location>
        <begin position="404"/>
        <end position="479"/>
    </location>
</feature>
<protein>
    <recommendedName>
        <fullName evidence="15">Phenylalanine--tRNA ligase beta subunit</fullName>
        <ecNumber evidence="15">6.1.1.20</ecNumber>
    </recommendedName>
    <alternativeName>
        <fullName evidence="15">Phenylalanyl-tRNA synthetase beta subunit</fullName>
        <shortName evidence="15">PheRS</shortName>
    </alternativeName>
</protein>
<evidence type="ECO:0000313" key="20">
    <source>
        <dbReference type="EMBL" id="OUP57829.1"/>
    </source>
</evidence>
<dbReference type="FunFam" id="3.30.70.380:FF:000001">
    <property type="entry name" value="Phenylalanine--tRNA ligase beta subunit"/>
    <property type="match status" value="1"/>
</dbReference>
<evidence type="ECO:0000259" key="17">
    <source>
        <dbReference type="PROSITE" id="PS50886"/>
    </source>
</evidence>
<keyword evidence="13 15" id="KW-0030">Aminoacyl-tRNA synthetase</keyword>
<dbReference type="SUPFAM" id="SSF56037">
    <property type="entry name" value="PheT/TilS domain"/>
    <property type="match status" value="1"/>
</dbReference>
<feature type="binding site" evidence="15">
    <location>
        <position position="463"/>
    </location>
    <ligand>
        <name>Mg(2+)</name>
        <dbReference type="ChEBI" id="CHEBI:18420"/>
        <note>shared with alpha subunit</note>
    </ligand>
</feature>
<dbReference type="FunFam" id="2.40.50.140:FF:000045">
    <property type="entry name" value="Phenylalanine--tRNA ligase beta subunit"/>
    <property type="match status" value="1"/>
</dbReference>
<feature type="binding site" evidence="15">
    <location>
        <position position="467"/>
    </location>
    <ligand>
        <name>Mg(2+)</name>
        <dbReference type="ChEBI" id="CHEBI:18420"/>
        <note>shared with alpha subunit</note>
    </ligand>
</feature>
<dbReference type="Pfam" id="PF03147">
    <property type="entry name" value="FDX-ACB"/>
    <property type="match status" value="1"/>
</dbReference>
<dbReference type="SUPFAM" id="SSF55681">
    <property type="entry name" value="Class II aaRS and biotin synthetases"/>
    <property type="match status" value="1"/>
</dbReference>
<evidence type="ECO:0000256" key="16">
    <source>
        <dbReference type="PROSITE-ProRule" id="PRU00209"/>
    </source>
</evidence>
<dbReference type="PROSITE" id="PS51483">
    <property type="entry name" value="B5"/>
    <property type="match status" value="1"/>
</dbReference>
<evidence type="ECO:0000256" key="9">
    <source>
        <dbReference type="ARBA" id="ARBA00022840"/>
    </source>
</evidence>
<dbReference type="Pfam" id="PF17759">
    <property type="entry name" value="tRNA_synthFbeta"/>
    <property type="match status" value="1"/>
</dbReference>
<dbReference type="RefSeq" id="WP_087159021.1">
    <property type="nucleotide sequence ID" value="NZ_NFKM01000019.1"/>
</dbReference>
<feature type="domain" description="TRNA-binding" evidence="17">
    <location>
        <begin position="39"/>
        <end position="152"/>
    </location>
</feature>
<evidence type="ECO:0000256" key="11">
    <source>
        <dbReference type="ARBA" id="ARBA00022884"/>
    </source>
</evidence>
<name>A0A1Y4LQI9_9FIRM</name>
<dbReference type="InterPro" id="IPR005147">
    <property type="entry name" value="tRNA_synthase_B5-dom"/>
</dbReference>
<dbReference type="SMART" id="SM00874">
    <property type="entry name" value="B5"/>
    <property type="match status" value="1"/>
</dbReference>
<organism evidence="20 21">
    <name type="scientific">Faecalitalea cylindroides</name>
    <dbReference type="NCBI Taxonomy" id="39483"/>
    <lineage>
        <taxon>Bacteria</taxon>
        <taxon>Bacillati</taxon>
        <taxon>Bacillota</taxon>
        <taxon>Erysipelotrichia</taxon>
        <taxon>Erysipelotrichales</taxon>
        <taxon>Erysipelotrichaceae</taxon>
        <taxon>Faecalitalea</taxon>
    </lineage>
</organism>
<comment type="similarity">
    <text evidence="2 15">Belongs to the phenylalanyl-tRNA synthetase beta subunit family. Type 1 subfamily.</text>
</comment>
<dbReference type="InterPro" id="IPR045864">
    <property type="entry name" value="aa-tRNA-synth_II/BPL/LPL"/>
</dbReference>
<dbReference type="InterPro" id="IPR009061">
    <property type="entry name" value="DNA-bd_dom_put_sf"/>
</dbReference>
<dbReference type="InterPro" id="IPR005146">
    <property type="entry name" value="B3/B4_tRNA-bd"/>
</dbReference>
<evidence type="ECO:0000256" key="4">
    <source>
        <dbReference type="ARBA" id="ARBA00022490"/>
    </source>
</evidence>
<dbReference type="InterPro" id="IPR041616">
    <property type="entry name" value="PheRS_beta_core"/>
</dbReference>
<dbReference type="Proteomes" id="UP000195447">
    <property type="component" value="Unassembled WGS sequence"/>
</dbReference>
<accession>A0A1Y4LQI9</accession>
<keyword evidence="12 15" id="KW-0648">Protein biosynthesis</keyword>
<evidence type="ECO:0000256" key="7">
    <source>
        <dbReference type="ARBA" id="ARBA00022723"/>
    </source>
</evidence>
<dbReference type="Pfam" id="PF03483">
    <property type="entry name" value="B3_4"/>
    <property type="match status" value="1"/>
</dbReference>
<dbReference type="Gene3D" id="3.50.40.10">
    <property type="entry name" value="Phenylalanyl-trna Synthetase, Chain B, domain 3"/>
    <property type="match status" value="1"/>
</dbReference>
<dbReference type="SUPFAM" id="SSF46955">
    <property type="entry name" value="Putative DNA-binding domain"/>
    <property type="match status" value="1"/>
</dbReference>
<evidence type="ECO:0000256" key="3">
    <source>
        <dbReference type="ARBA" id="ARBA00011209"/>
    </source>
</evidence>
<dbReference type="GO" id="GO:0140096">
    <property type="term" value="F:catalytic activity, acting on a protein"/>
    <property type="evidence" value="ECO:0007669"/>
    <property type="project" value="UniProtKB-ARBA"/>
</dbReference>
<dbReference type="GO" id="GO:0006432">
    <property type="term" value="P:phenylalanyl-tRNA aminoacylation"/>
    <property type="evidence" value="ECO:0007669"/>
    <property type="project" value="UniProtKB-UniRule"/>
</dbReference>
<comment type="catalytic activity">
    <reaction evidence="14 15">
        <text>tRNA(Phe) + L-phenylalanine + ATP = L-phenylalanyl-tRNA(Phe) + AMP + diphosphate + H(+)</text>
        <dbReference type="Rhea" id="RHEA:19413"/>
        <dbReference type="Rhea" id="RHEA-COMP:9668"/>
        <dbReference type="Rhea" id="RHEA-COMP:9699"/>
        <dbReference type="ChEBI" id="CHEBI:15378"/>
        <dbReference type="ChEBI" id="CHEBI:30616"/>
        <dbReference type="ChEBI" id="CHEBI:33019"/>
        <dbReference type="ChEBI" id="CHEBI:58095"/>
        <dbReference type="ChEBI" id="CHEBI:78442"/>
        <dbReference type="ChEBI" id="CHEBI:78531"/>
        <dbReference type="ChEBI" id="CHEBI:456215"/>
        <dbReference type="EC" id="6.1.1.20"/>
    </reaction>
</comment>
<evidence type="ECO:0000256" key="12">
    <source>
        <dbReference type="ARBA" id="ARBA00022917"/>
    </source>
</evidence>
<keyword evidence="7 15" id="KW-0479">Metal-binding</keyword>
<evidence type="ECO:0000256" key="8">
    <source>
        <dbReference type="ARBA" id="ARBA00022741"/>
    </source>
</evidence>
<dbReference type="Gene3D" id="3.30.930.10">
    <property type="entry name" value="Bira Bifunctional Protein, Domain 2"/>
    <property type="match status" value="1"/>
</dbReference>
<dbReference type="HAMAP" id="MF_00283">
    <property type="entry name" value="Phe_tRNA_synth_beta1"/>
    <property type="match status" value="1"/>
</dbReference>
<dbReference type="InterPro" id="IPR036690">
    <property type="entry name" value="Fdx_antiC-bd_sf"/>
</dbReference>
<evidence type="ECO:0000259" key="18">
    <source>
        <dbReference type="PROSITE" id="PS51447"/>
    </source>
</evidence>
<evidence type="ECO:0000256" key="10">
    <source>
        <dbReference type="ARBA" id="ARBA00022842"/>
    </source>
</evidence>
<keyword evidence="8 15" id="KW-0547">Nucleotide-binding</keyword>
<dbReference type="CDD" id="cd00769">
    <property type="entry name" value="PheRS_beta_core"/>
    <property type="match status" value="1"/>
</dbReference>
<keyword evidence="9 15" id="KW-0067">ATP-binding</keyword>